<dbReference type="InterPro" id="IPR014755">
    <property type="entry name" value="Cu-Rt/internalin_Ig-like"/>
</dbReference>
<dbReference type="Proteomes" id="UP000076021">
    <property type="component" value="Chromosome"/>
</dbReference>
<accession>A0A143H9Q7</accession>
<evidence type="ECO:0000256" key="1">
    <source>
        <dbReference type="ARBA" id="ARBA00022729"/>
    </source>
</evidence>
<organism evidence="3 4">
    <name type="scientific">Rummeliibacillus stabekisii</name>
    <dbReference type="NCBI Taxonomy" id="241244"/>
    <lineage>
        <taxon>Bacteria</taxon>
        <taxon>Bacillati</taxon>
        <taxon>Bacillota</taxon>
        <taxon>Bacilli</taxon>
        <taxon>Bacillales</taxon>
        <taxon>Caryophanaceae</taxon>
        <taxon>Rummeliibacillus</taxon>
    </lineage>
</organism>
<keyword evidence="4" id="KW-1185">Reference proteome</keyword>
<dbReference type="Gene3D" id="2.60.40.1220">
    <property type="match status" value="1"/>
</dbReference>
<evidence type="ECO:0000313" key="4">
    <source>
        <dbReference type="Proteomes" id="UP000076021"/>
    </source>
</evidence>
<gene>
    <name evidence="3" type="ORF">ATY39_00955</name>
</gene>
<evidence type="ECO:0000256" key="2">
    <source>
        <dbReference type="SAM" id="SignalP"/>
    </source>
</evidence>
<dbReference type="InterPro" id="IPR008964">
    <property type="entry name" value="Invasin/intimin_cell_adhesion"/>
</dbReference>
<name>A0A143H9Q7_9BACL</name>
<dbReference type="AlphaFoldDB" id="A0A143H9Q7"/>
<dbReference type="SUPFAM" id="SSF49373">
    <property type="entry name" value="Invasin/intimin cell-adhesion fragments"/>
    <property type="match status" value="1"/>
</dbReference>
<reference evidence="4" key="2">
    <citation type="submission" date="2016-03" db="EMBL/GenBank/DDBJ databases">
        <authorList>
            <person name="Ploux O."/>
        </authorList>
    </citation>
    <scope>NUCLEOTIDE SEQUENCE [LARGE SCALE GENOMIC DNA]</scope>
    <source>
        <strain evidence="4">PP9</strain>
    </source>
</reference>
<evidence type="ECO:0000313" key="3">
    <source>
        <dbReference type="EMBL" id="AMW98110.1"/>
    </source>
</evidence>
<evidence type="ECO:0008006" key="5">
    <source>
        <dbReference type="Google" id="ProtNLM"/>
    </source>
</evidence>
<feature type="signal peptide" evidence="2">
    <location>
        <begin position="1"/>
        <end position="33"/>
    </location>
</feature>
<keyword evidence="1 2" id="KW-0732">Signal</keyword>
<protein>
    <recommendedName>
        <fullName evidence="5">BIG2 domain-containing protein</fullName>
    </recommendedName>
</protein>
<dbReference type="EMBL" id="CP014806">
    <property type="protein sequence ID" value="AMW98110.1"/>
    <property type="molecule type" value="Genomic_DNA"/>
</dbReference>
<dbReference type="RefSeq" id="WP_066784493.1">
    <property type="nucleotide sequence ID" value="NZ_CP014806.1"/>
</dbReference>
<dbReference type="KEGG" id="rst:ATY39_00955"/>
<dbReference type="OrthoDB" id="2839183at2"/>
<proteinExistence type="predicted"/>
<feature type="chain" id="PRO_5007509307" description="BIG2 domain-containing protein" evidence="2">
    <location>
        <begin position="34"/>
        <end position="812"/>
    </location>
</feature>
<reference evidence="3 4" key="1">
    <citation type="journal article" date="2016" name="Genome Announc.">
        <title>Whole-Genome Sequence of Rummeliibacillus stabekisii Strain PP9 Isolated from Antarctic Soil.</title>
        <authorList>
            <person name="da Mota F.F."/>
            <person name="Vollu R.E."/>
            <person name="Jurelevicius D."/>
            <person name="Seldin L."/>
        </authorList>
    </citation>
    <scope>NUCLEOTIDE SEQUENCE [LARGE SCALE GENOMIC DNA]</scope>
    <source>
        <strain evidence="3 4">PP9</strain>
    </source>
</reference>
<sequence>MKNYKLIKTAAAVALGASVITAALVPGSTSAFAASKYKVSKGKLVNAKTGKVVKGYVVYNSKLYYNGKLKTGYKTVGTGKSIKLYYNGSLKKGYKTVKENKLLFYNGSLKKGYKTAGNGERLYKDGYLDKGYEVYGDVENNPSLYYNGYLKSGYKTANNATLMFYNGKLSKGYKTDKNGTVLYNEGRLNKGFVKVEDKFYNDAELANGTFEYEGKKIEVKDGMVVSLNVESVKAIDTTSAKVSFSKAIDSLDKSAFEVVNKATGEKHVVKAVTLSEDKKSATLEFYNAFAANTTYTVNTKIGEDNVTNDLVIGSLKPSSVEVANQTVQADTNTVLDYKVKDESGVDITASYQPGTTGVSFESASTAINKTTGVINLAKGSSIKAKVVIKDADKVLAESSEVTISAQEAVASTISAWTVTTSVTPDFSKPASTIYGSGYSLKAQAKDQLGNVIAGNFTYESQNNGVAVVDKTTGTITPMGTGVVPVKISLVNDGKVVDTKTVEIKVNAAKAVDSIKAEKSSVLLSNTSADSQDLAVLVKDQYGNAFSTELNKEVLDKDGKALAKDVNVPTVKVESVAEKTGEYTVNIATDNTTTAGTYTVKLVAGEKSATFKVTVKPSGEATSYVAKEIPTTVDLKEASLSFSPKLYTSDAEGLTVKEVTSDAAVSVSDNEGVTVSGGTVTVNKEKVKAGDTFTVVVKVGLNTVASKVVTIVDTTSKYTADFKGYTLTGEIKGNLTNLLSNNVRVLIDGKETDASKILNVKSTKFVATDSTVVKNDGELAEGTATVYVQEITLSNDKVVTFNTPVKFTVNVTK</sequence>